<reference evidence="2" key="1">
    <citation type="submission" date="2024-07" db="EMBL/GenBank/DDBJ databases">
        <title>Two chromosome-level genome assemblies of Korean endemic species Abeliophyllum distichum and Forsythia ovata (Oleaceae).</title>
        <authorList>
            <person name="Jang H."/>
        </authorList>
    </citation>
    <scope>NUCLEOTIDE SEQUENCE [LARGE SCALE GENOMIC DNA]</scope>
</reference>
<dbReference type="AlphaFoldDB" id="A0ABD1SCD5"/>
<protein>
    <submittedName>
        <fullName evidence="1">Uncharacterized protein</fullName>
    </submittedName>
</protein>
<comment type="caution">
    <text evidence="1">The sequence shown here is derived from an EMBL/GenBank/DDBJ whole genome shotgun (WGS) entry which is preliminary data.</text>
</comment>
<keyword evidence="2" id="KW-1185">Reference proteome</keyword>
<accession>A0ABD1SCD5</accession>
<sequence>MIGDTAESFMQCSSQRLMEMTEQGNQNILNTIWTYTIEEHFFYLKAVNNSKKGTNMRYDVIFMIDAMLDTEITAIEGELPSNNVILQEKNFEHPKNNISHFSVEDAQPQTFLQFNREFGIQDNADFILLLDIARDSGYVYANDYK</sequence>
<name>A0ABD1SCD5_9LAMI</name>
<organism evidence="1 2">
    <name type="scientific">Abeliophyllum distichum</name>
    <dbReference type="NCBI Taxonomy" id="126358"/>
    <lineage>
        <taxon>Eukaryota</taxon>
        <taxon>Viridiplantae</taxon>
        <taxon>Streptophyta</taxon>
        <taxon>Embryophyta</taxon>
        <taxon>Tracheophyta</taxon>
        <taxon>Spermatophyta</taxon>
        <taxon>Magnoliopsida</taxon>
        <taxon>eudicotyledons</taxon>
        <taxon>Gunneridae</taxon>
        <taxon>Pentapetalae</taxon>
        <taxon>asterids</taxon>
        <taxon>lamiids</taxon>
        <taxon>Lamiales</taxon>
        <taxon>Oleaceae</taxon>
        <taxon>Forsythieae</taxon>
        <taxon>Abeliophyllum</taxon>
    </lineage>
</organism>
<proteinExistence type="predicted"/>
<evidence type="ECO:0000313" key="1">
    <source>
        <dbReference type="EMBL" id="KAL2498411.1"/>
    </source>
</evidence>
<gene>
    <name evidence="1" type="ORF">Adt_23961</name>
</gene>
<evidence type="ECO:0000313" key="2">
    <source>
        <dbReference type="Proteomes" id="UP001604336"/>
    </source>
</evidence>
<dbReference type="EMBL" id="JBFOLK010000007">
    <property type="protein sequence ID" value="KAL2498411.1"/>
    <property type="molecule type" value="Genomic_DNA"/>
</dbReference>
<dbReference type="Proteomes" id="UP001604336">
    <property type="component" value="Unassembled WGS sequence"/>
</dbReference>